<evidence type="ECO:0000256" key="1">
    <source>
        <dbReference type="ARBA" id="ARBA00022491"/>
    </source>
</evidence>
<organism evidence="7 8">
    <name type="scientific">Flintibacter faecis</name>
    <dbReference type="NCBI Taxonomy" id="2763047"/>
    <lineage>
        <taxon>Bacteria</taxon>
        <taxon>Bacillati</taxon>
        <taxon>Bacillota</taxon>
        <taxon>Clostridia</taxon>
        <taxon>Eubacteriales</taxon>
        <taxon>Flintibacter</taxon>
    </lineage>
</organism>
<keyword evidence="4" id="KW-0804">Transcription</keyword>
<name>A0A8J6M1I0_9FIRM</name>
<dbReference type="InterPro" id="IPR011256">
    <property type="entry name" value="Reg_factor_effector_dom_sf"/>
</dbReference>
<dbReference type="SUPFAM" id="SSF46955">
    <property type="entry name" value="Putative DNA-binding domain"/>
    <property type="match status" value="1"/>
</dbReference>
<dbReference type="GO" id="GO:0003700">
    <property type="term" value="F:DNA-binding transcription factor activity"/>
    <property type="evidence" value="ECO:0007669"/>
    <property type="project" value="InterPro"/>
</dbReference>
<keyword evidence="5" id="KW-0175">Coiled coil</keyword>
<evidence type="ECO:0000313" key="8">
    <source>
        <dbReference type="Proteomes" id="UP000602260"/>
    </source>
</evidence>
<dbReference type="PANTHER" id="PTHR30204">
    <property type="entry name" value="REDOX-CYCLING DRUG-SENSING TRANSCRIPTIONAL ACTIVATOR SOXR"/>
    <property type="match status" value="1"/>
</dbReference>
<feature type="domain" description="HTH merR-type" evidence="6">
    <location>
        <begin position="4"/>
        <end position="74"/>
    </location>
</feature>
<dbReference type="SMART" id="SM00871">
    <property type="entry name" value="AraC_E_bind"/>
    <property type="match status" value="1"/>
</dbReference>
<dbReference type="InterPro" id="IPR009061">
    <property type="entry name" value="DNA-bd_dom_put_sf"/>
</dbReference>
<dbReference type="Pfam" id="PF13411">
    <property type="entry name" value="MerR_1"/>
    <property type="match status" value="1"/>
</dbReference>
<keyword evidence="3" id="KW-0238">DNA-binding</keyword>
<evidence type="ECO:0000256" key="3">
    <source>
        <dbReference type="ARBA" id="ARBA00023125"/>
    </source>
</evidence>
<dbReference type="SUPFAM" id="SSF55136">
    <property type="entry name" value="Probable bacterial effector-binding domain"/>
    <property type="match status" value="1"/>
</dbReference>
<dbReference type="InterPro" id="IPR047057">
    <property type="entry name" value="MerR_fam"/>
</dbReference>
<dbReference type="Pfam" id="PF06445">
    <property type="entry name" value="GyrI-like"/>
    <property type="match status" value="1"/>
</dbReference>
<dbReference type="RefSeq" id="WP_186878127.1">
    <property type="nucleotide sequence ID" value="NZ_JACOPN010000003.1"/>
</dbReference>
<dbReference type="Proteomes" id="UP000602260">
    <property type="component" value="Unassembled WGS sequence"/>
</dbReference>
<dbReference type="InterPro" id="IPR029442">
    <property type="entry name" value="GyrI-like"/>
</dbReference>
<proteinExistence type="predicted"/>
<reference evidence="7" key="1">
    <citation type="submission" date="2020-08" db="EMBL/GenBank/DDBJ databases">
        <title>Genome public.</title>
        <authorList>
            <person name="Liu C."/>
            <person name="Sun Q."/>
        </authorList>
    </citation>
    <scope>NUCLEOTIDE SEQUENCE</scope>
    <source>
        <strain evidence="7">BX5</strain>
    </source>
</reference>
<evidence type="ECO:0000313" key="7">
    <source>
        <dbReference type="EMBL" id="MBC5716774.1"/>
    </source>
</evidence>
<dbReference type="AlphaFoldDB" id="A0A8J6M1I0"/>
<sequence>MKEKYTVSELSRLFGISNQTLRYYDKIGLFKPNYVDKENNYRYYDYEQFFCLSMIMQLKRLNFSLESVQRYSSSMDMNSLEKNLIKTKELIHKQIEQLNQLESRNDRILQNLHIAKYAAEYQKCEVVEEPTRFQYAIPINFEIKDLYHYIKVVYESYIRSRYATHMAQHGEIVLQIHKENLQNRDFHVYNSIGFFIESNAEVVKGSREVVCIEQGKFATCVHCGPYGTIHRSYQKLYDFIEKQGWNICGDSLEFAVVSISLTKDPESFITQIQIPVQKGE</sequence>
<evidence type="ECO:0000256" key="2">
    <source>
        <dbReference type="ARBA" id="ARBA00023015"/>
    </source>
</evidence>
<dbReference type="InterPro" id="IPR010499">
    <property type="entry name" value="AraC_E-bd"/>
</dbReference>
<accession>A0A8J6M1I0</accession>
<dbReference type="PANTHER" id="PTHR30204:SF69">
    <property type="entry name" value="MERR-FAMILY TRANSCRIPTIONAL REGULATOR"/>
    <property type="match status" value="1"/>
</dbReference>
<evidence type="ECO:0000256" key="4">
    <source>
        <dbReference type="ARBA" id="ARBA00023163"/>
    </source>
</evidence>
<gene>
    <name evidence="7" type="ORF">H8S55_05475</name>
</gene>
<comment type="caution">
    <text evidence="7">The sequence shown here is derived from an EMBL/GenBank/DDBJ whole genome shotgun (WGS) entry which is preliminary data.</text>
</comment>
<keyword evidence="8" id="KW-1185">Reference proteome</keyword>
<evidence type="ECO:0000256" key="5">
    <source>
        <dbReference type="SAM" id="Coils"/>
    </source>
</evidence>
<dbReference type="Gene3D" id="3.20.80.10">
    <property type="entry name" value="Regulatory factor, effector binding domain"/>
    <property type="match status" value="1"/>
</dbReference>
<dbReference type="Gene3D" id="1.10.1660.10">
    <property type="match status" value="1"/>
</dbReference>
<dbReference type="GO" id="GO:0003677">
    <property type="term" value="F:DNA binding"/>
    <property type="evidence" value="ECO:0007669"/>
    <property type="project" value="UniProtKB-KW"/>
</dbReference>
<dbReference type="EMBL" id="JACOPN010000003">
    <property type="protein sequence ID" value="MBC5716774.1"/>
    <property type="molecule type" value="Genomic_DNA"/>
</dbReference>
<evidence type="ECO:0000259" key="6">
    <source>
        <dbReference type="PROSITE" id="PS50937"/>
    </source>
</evidence>
<protein>
    <submittedName>
        <fullName evidence="7">MerR family transcriptional regulator</fullName>
    </submittedName>
</protein>
<dbReference type="PROSITE" id="PS50937">
    <property type="entry name" value="HTH_MERR_2"/>
    <property type="match status" value="1"/>
</dbReference>
<feature type="coiled-coil region" evidence="5">
    <location>
        <begin position="77"/>
        <end position="111"/>
    </location>
</feature>
<dbReference type="InterPro" id="IPR000551">
    <property type="entry name" value="MerR-type_HTH_dom"/>
</dbReference>
<dbReference type="SMART" id="SM00422">
    <property type="entry name" value="HTH_MERR"/>
    <property type="match status" value="1"/>
</dbReference>
<keyword evidence="2" id="KW-0805">Transcription regulation</keyword>
<keyword evidence="1" id="KW-0678">Repressor</keyword>